<sequence>MKPATGIARPDASVVPLAGSKIYRKLQHDECPFTRKSDSSDSKKIHSHTERARSSAERAVGRTRSPKPSRLSPRPVLRLPVPLRSPTKTSTSMGRLRLRASQANSICSVDKVLTPESKISLSKHVLMGIISYPNSLDVNKSCVHQSNTISTLNHEETPPILCFDKKNIHPLENIPSPVSILDATLYQDGSSPSLRRISNSFKDGETHTLDEYCNPASLPDTPPSKISSEDSQIVPETMKSLIQKLELLKLSSDEAPRPSGSLWTVTANKYQHYIYEILSASALLHRELSSGVMPHQSQLLSYPINPELFVILEQSKPTMERQHRKLIFDLTNELIGQKMHNDYSVSQSVQFRQSKRSSGQHLVKELCIEIERLQSEASVIRSSEDEDEESMLAEDALRGMGEWKSFYSEIQGMVLDIEKFIFKDLIDEVISGEAMGKVHLRQWKIKKQLSLRSI</sequence>
<dbReference type="AlphaFoldDB" id="A0A0A9F5S0"/>
<organism evidence="3">
    <name type="scientific">Arundo donax</name>
    <name type="common">Giant reed</name>
    <name type="synonym">Donax arundinaceus</name>
    <dbReference type="NCBI Taxonomy" id="35708"/>
    <lineage>
        <taxon>Eukaryota</taxon>
        <taxon>Viridiplantae</taxon>
        <taxon>Streptophyta</taxon>
        <taxon>Embryophyta</taxon>
        <taxon>Tracheophyta</taxon>
        <taxon>Spermatophyta</taxon>
        <taxon>Magnoliopsida</taxon>
        <taxon>Liliopsida</taxon>
        <taxon>Poales</taxon>
        <taxon>Poaceae</taxon>
        <taxon>PACMAD clade</taxon>
        <taxon>Arundinoideae</taxon>
        <taxon>Arundineae</taxon>
        <taxon>Arundo</taxon>
    </lineage>
</organism>
<feature type="compositionally biased region" description="Basic and acidic residues" evidence="1">
    <location>
        <begin position="26"/>
        <end position="60"/>
    </location>
</feature>
<dbReference type="InterPro" id="IPR033334">
    <property type="entry name" value="LNG1/2"/>
</dbReference>
<dbReference type="PANTHER" id="PTHR31680">
    <property type="entry name" value="LONGIFOLIA PROTEIN"/>
    <property type="match status" value="1"/>
</dbReference>
<dbReference type="Pfam" id="PF14309">
    <property type="entry name" value="DUF4378"/>
    <property type="match status" value="1"/>
</dbReference>
<dbReference type="PANTHER" id="PTHR31680:SF11">
    <property type="entry name" value="EXPRESSED PROTEIN"/>
    <property type="match status" value="1"/>
</dbReference>
<reference evidence="3" key="1">
    <citation type="submission" date="2014-09" db="EMBL/GenBank/DDBJ databases">
        <authorList>
            <person name="Magalhaes I.L.F."/>
            <person name="Oliveira U."/>
            <person name="Santos F.R."/>
            <person name="Vidigal T.H.D.A."/>
            <person name="Brescovit A.D."/>
            <person name="Santos A.J."/>
        </authorList>
    </citation>
    <scope>NUCLEOTIDE SEQUENCE</scope>
    <source>
        <tissue evidence="3">Shoot tissue taken approximately 20 cm above the soil surface</tissue>
    </source>
</reference>
<protein>
    <recommendedName>
        <fullName evidence="2">DUF4378 domain-containing protein</fullName>
    </recommendedName>
</protein>
<feature type="domain" description="DUF4378" evidence="2">
    <location>
        <begin position="272"/>
        <end position="428"/>
    </location>
</feature>
<dbReference type="GO" id="GO:0051513">
    <property type="term" value="P:regulation of monopolar cell growth"/>
    <property type="evidence" value="ECO:0007669"/>
    <property type="project" value="InterPro"/>
</dbReference>
<feature type="compositionally biased region" description="Low complexity" evidence="1">
    <location>
        <begin position="66"/>
        <end position="86"/>
    </location>
</feature>
<accession>A0A0A9F5S0</accession>
<name>A0A0A9F5S0_ARUDO</name>
<evidence type="ECO:0000313" key="3">
    <source>
        <dbReference type="EMBL" id="JAE07677.1"/>
    </source>
</evidence>
<reference evidence="3" key="2">
    <citation type="journal article" date="2015" name="Data Brief">
        <title>Shoot transcriptome of the giant reed, Arundo donax.</title>
        <authorList>
            <person name="Barrero R.A."/>
            <person name="Guerrero F.D."/>
            <person name="Moolhuijzen P."/>
            <person name="Goolsby J.A."/>
            <person name="Tidwell J."/>
            <person name="Bellgard S.E."/>
            <person name="Bellgard M.I."/>
        </authorList>
    </citation>
    <scope>NUCLEOTIDE SEQUENCE</scope>
    <source>
        <tissue evidence="3">Shoot tissue taken approximately 20 cm above the soil surface</tissue>
    </source>
</reference>
<feature type="region of interest" description="Disordered" evidence="1">
    <location>
        <begin position="26"/>
        <end position="92"/>
    </location>
</feature>
<dbReference type="EMBL" id="GBRH01190219">
    <property type="protein sequence ID" value="JAE07677.1"/>
    <property type="molecule type" value="Transcribed_RNA"/>
</dbReference>
<dbReference type="InterPro" id="IPR025486">
    <property type="entry name" value="DUF4378"/>
</dbReference>
<evidence type="ECO:0000259" key="2">
    <source>
        <dbReference type="Pfam" id="PF14309"/>
    </source>
</evidence>
<proteinExistence type="predicted"/>
<evidence type="ECO:0000256" key="1">
    <source>
        <dbReference type="SAM" id="MobiDB-lite"/>
    </source>
</evidence>